<feature type="compositionally biased region" description="Basic and acidic residues" evidence="1">
    <location>
        <begin position="385"/>
        <end position="395"/>
    </location>
</feature>
<evidence type="ECO:0000256" key="1">
    <source>
        <dbReference type="SAM" id="MobiDB-lite"/>
    </source>
</evidence>
<dbReference type="SUPFAM" id="SSF52047">
    <property type="entry name" value="RNI-like"/>
    <property type="match status" value="1"/>
</dbReference>
<accession>A0A0F7SNU1</accession>
<organism evidence="2">
    <name type="scientific">Phaffia rhodozyma</name>
    <name type="common">Yeast</name>
    <name type="synonym">Xanthophyllomyces dendrorhous</name>
    <dbReference type="NCBI Taxonomy" id="264483"/>
    <lineage>
        <taxon>Eukaryota</taxon>
        <taxon>Fungi</taxon>
        <taxon>Dikarya</taxon>
        <taxon>Basidiomycota</taxon>
        <taxon>Agaricomycotina</taxon>
        <taxon>Tremellomycetes</taxon>
        <taxon>Cystofilobasidiales</taxon>
        <taxon>Mrakiaceae</taxon>
        <taxon>Phaffia</taxon>
    </lineage>
</organism>
<protein>
    <submittedName>
        <fullName evidence="2">Uncharacterized protein</fullName>
    </submittedName>
</protein>
<proteinExistence type="predicted"/>
<dbReference type="EMBL" id="LN483157">
    <property type="protein sequence ID" value="CED83752.1"/>
    <property type="molecule type" value="Genomic_DNA"/>
</dbReference>
<feature type="compositionally biased region" description="Polar residues" evidence="1">
    <location>
        <begin position="478"/>
        <end position="494"/>
    </location>
</feature>
<feature type="region of interest" description="Disordered" evidence="1">
    <location>
        <begin position="471"/>
        <end position="494"/>
    </location>
</feature>
<reference evidence="2" key="1">
    <citation type="submission" date="2014-08" db="EMBL/GenBank/DDBJ databases">
        <authorList>
            <person name="Sharma Rahul"/>
            <person name="Thines Marco"/>
        </authorList>
    </citation>
    <scope>NUCLEOTIDE SEQUENCE</scope>
</reference>
<name>A0A0F7SNU1_PHARH</name>
<dbReference type="InterPro" id="IPR032675">
    <property type="entry name" value="LRR_dom_sf"/>
</dbReference>
<feature type="region of interest" description="Disordered" evidence="1">
    <location>
        <begin position="371"/>
        <end position="441"/>
    </location>
</feature>
<dbReference type="AlphaFoldDB" id="A0A0F7SNU1"/>
<dbReference type="Gene3D" id="3.80.10.10">
    <property type="entry name" value="Ribonuclease Inhibitor"/>
    <property type="match status" value="1"/>
</dbReference>
<evidence type="ECO:0000313" key="2">
    <source>
        <dbReference type="EMBL" id="CED83752.1"/>
    </source>
</evidence>
<sequence>MGLESYTSRSILSQGNTTTSRAPTVSALHVWTIGVKARGRWKLRRSPPDDPALDIVEQDVAIPIRSLTDLSAQVIAQNLERYDPQVLTPDYLSFGMAALIIRRLRASTDGHVALGNWARFASQFGALSMKLLEADMSKLETCKPPCQPSPFARPYSPGSDPYRSSTARHRVAQILYKELINSLLANPSSCPLLKLNAQSTELISSLCLSDTMFGDSHALALKELKFLTVLEIERTNITDLGIHQLASALYQPPGTEERRGLYRLAAWSLNGCKGVTDRSTKRLVEWDRLNYLDLRQTACVFPTYLRILNRHLSLYSSSPSPDRWKMSPALGSSSAHPSLLQTILHSTPTRLGPSPHESSYVSLHIQSVNSTADSHRVNRSRRRPALNERKEDDCVLVRTISPTSSPGPSKANGDPAKLSCSTSKKRSHLSTMGMKPNNLDSTLAQKRPRKTMSSNRKIGSILDEILLGVQPDRPALSGGTSVDTDMSKKTSSFC</sequence>